<dbReference type="InterPro" id="IPR016024">
    <property type="entry name" value="ARM-type_fold"/>
</dbReference>
<dbReference type="AlphaFoldDB" id="A0A5C5XPP2"/>
<name>A0A5C5XPP2_9PLAN</name>
<dbReference type="InterPro" id="IPR011989">
    <property type="entry name" value="ARM-like"/>
</dbReference>
<keyword evidence="2" id="KW-1185">Reference proteome</keyword>
<reference evidence="1 2" key="1">
    <citation type="submission" date="2019-02" db="EMBL/GenBank/DDBJ databases">
        <title>Deep-cultivation of Planctomycetes and their phenomic and genomic characterization uncovers novel biology.</title>
        <authorList>
            <person name="Wiegand S."/>
            <person name="Jogler M."/>
            <person name="Boedeker C."/>
            <person name="Pinto D."/>
            <person name="Vollmers J."/>
            <person name="Rivas-Marin E."/>
            <person name="Kohn T."/>
            <person name="Peeters S.H."/>
            <person name="Heuer A."/>
            <person name="Rast P."/>
            <person name="Oberbeckmann S."/>
            <person name="Bunk B."/>
            <person name="Jeske O."/>
            <person name="Meyerdierks A."/>
            <person name="Storesund J.E."/>
            <person name="Kallscheuer N."/>
            <person name="Luecker S."/>
            <person name="Lage O.M."/>
            <person name="Pohl T."/>
            <person name="Merkel B.J."/>
            <person name="Hornburger P."/>
            <person name="Mueller R.-W."/>
            <person name="Bruemmer F."/>
            <person name="Labrenz M."/>
            <person name="Spormann A.M."/>
            <person name="Op Den Camp H."/>
            <person name="Overmann J."/>
            <person name="Amann R."/>
            <person name="Jetten M.S.M."/>
            <person name="Mascher T."/>
            <person name="Medema M.H."/>
            <person name="Devos D.P."/>
            <person name="Kaster A.-K."/>
            <person name="Ovreas L."/>
            <person name="Rohde M."/>
            <person name="Galperin M.Y."/>
            <person name="Jogler C."/>
        </authorList>
    </citation>
    <scope>NUCLEOTIDE SEQUENCE [LARGE SCALE GENOMIC DNA]</scope>
    <source>
        <strain evidence="1 2">Pan14r</strain>
    </source>
</reference>
<proteinExistence type="predicted"/>
<organism evidence="1 2">
    <name type="scientific">Crateriforma conspicua</name>
    <dbReference type="NCBI Taxonomy" id="2527996"/>
    <lineage>
        <taxon>Bacteria</taxon>
        <taxon>Pseudomonadati</taxon>
        <taxon>Planctomycetota</taxon>
        <taxon>Planctomycetia</taxon>
        <taxon>Planctomycetales</taxon>
        <taxon>Planctomycetaceae</taxon>
        <taxon>Crateriforma</taxon>
    </lineage>
</organism>
<evidence type="ECO:0000313" key="1">
    <source>
        <dbReference type="EMBL" id="TWT64920.1"/>
    </source>
</evidence>
<comment type="caution">
    <text evidence="1">The sequence shown here is derived from an EMBL/GenBank/DDBJ whole genome shotgun (WGS) entry which is preliminary data.</text>
</comment>
<dbReference type="InterPro" id="IPR004155">
    <property type="entry name" value="PBS_lyase_HEAT"/>
</dbReference>
<dbReference type="EMBL" id="SJPL01000004">
    <property type="protein sequence ID" value="TWT64920.1"/>
    <property type="molecule type" value="Genomic_DNA"/>
</dbReference>
<evidence type="ECO:0000313" key="2">
    <source>
        <dbReference type="Proteomes" id="UP000317238"/>
    </source>
</evidence>
<sequence>MPDINKWLTLFESENRVIRLRAAKHLLDCDETPLSTLLEILDSYAYDGLGGKVMRVLATCSNPALADAMLNRLSSTDDFIREAACTVLGQPGNTRATPHLLAMLDDPHLMVRRAAGLAIARVGDSSALQSLVSRKSRHANDDINVKWAIDKAISALEKQTQNDG</sequence>
<dbReference type="SMART" id="SM00567">
    <property type="entry name" value="EZ_HEAT"/>
    <property type="match status" value="2"/>
</dbReference>
<dbReference type="Proteomes" id="UP000317238">
    <property type="component" value="Unassembled WGS sequence"/>
</dbReference>
<dbReference type="RefSeq" id="WP_146441090.1">
    <property type="nucleotide sequence ID" value="NZ_SJPL01000004.1"/>
</dbReference>
<gene>
    <name evidence="1" type="ORF">Pan14r_54630</name>
</gene>
<accession>A0A5C5XPP2</accession>
<dbReference type="Gene3D" id="1.25.10.10">
    <property type="entry name" value="Leucine-rich Repeat Variant"/>
    <property type="match status" value="1"/>
</dbReference>
<protein>
    <submittedName>
        <fullName evidence="1">HEAT repeat protein</fullName>
    </submittedName>
</protein>
<dbReference type="SUPFAM" id="SSF48371">
    <property type="entry name" value="ARM repeat"/>
    <property type="match status" value="1"/>
</dbReference>
<dbReference type="Pfam" id="PF13646">
    <property type="entry name" value="HEAT_2"/>
    <property type="match status" value="1"/>
</dbReference>